<dbReference type="EMBL" id="AMZN01000024">
    <property type="protein sequence ID" value="ELR72373.1"/>
    <property type="molecule type" value="Genomic_DNA"/>
</dbReference>
<dbReference type="eggNOG" id="COG0642">
    <property type="taxonomic scope" value="Bacteria"/>
</dbReference>
<comment type="caution">
    <text evidence="12">The sequence shown here is derived from an EMBL/GenBank/DDBJ whole genome shotgun (WGS) entry which is preliminary data.</text>
</comment>
<reference evidence="12 13" key="1">
    <citation type="submission" date="2012-12" db="EMBL/GenBank/DDBJ databases">
        <title>Genome assembly of Fulvivirga imtechensis AK7.</title>
        <authorList>
            <person name="Nupur N."/>
            <person name="Khatri I."/>
            <person name="Kumar R."/>
            <person name="Subramanian S."/>
            <person name="Pinnaka A."/>
        </authorList>
    </citation>
    <scope>NUCLEOTIDE SEQUENCE [LARGE SCALE GENOMIC DNA]</scope>
    <source>
        <strain evidence="12 13">AK7</strain>
    </source>
</reference>
<dbReference type="InterPro" id="IPR004358">
    <property type="entry name" value="Sig_transdc_His_kin-like_C"/>
</dbReference>
<dbReference type="PROSITE" id="PS50109">
    <property type="entry name" value="HIS_KIN"/>
    <property type="match status" value="1"/>
</dbReference>
<keyword evidence="10" id="KW-0472">Membrane</keyword>
<dbReference type="InterPro" id="IPR011990">
    <property type="entry name" value="TPR-like_helical_dom_sf"/>
</dbReference>
<organism evidence="12 13">
    <name type="scientific">Fulvivirga imtechensis AK7</name>
    <dbReference type="NCBI Taxonomy" id="1237149"/>
    <lineage>
        <taxon>Bacteria</taxon>
        <taxon>Pseudomonadati</taxon>
        <taxon>Bacteroidota</taxon>
        <taxon>Cytophagia</taxon>
        <taxon>Cytophagales</taxon>
        <taxon>Fulvivirgaceae</taxon>
        <taxon>Fulvivirga</taxon>
    </lineage>
</organism>
<keyword evidence="5" id="KW-0418">Kinase</keyword>
<dbReference type="GO" id="GO:0005524">
    <property type="term" value="F:ATP binding"/>
    <property type="evidence" value="ECO:0007669"/>
    <property type="project" value="UniProtKB-KW"/>
</dbReference>
<feature type="transmembrane region" description="Helical" evidence="10">
    <location>
        <begin position="387"/>
        <end position="409"/>
    </location>
</feature>
<dbReference type="GO" id="GO:0000156">
    <property type="term" value="F:phosphorelay response regulator activity"/>
    <property type="evidence" value="ECO:0007669"/>
    <property type="project" value="TreeGrafter"/>
</dbReference>
<dbReference type="InterPro" id="IPR036890">
    <property type="entry name" value="HATPase_C_sf"/>
</dbReference>
<keyword evidence="9" id="KW-0175">Coiled coil</keyword>
<evidence type="ECO:0000256" key="2">
    <source>
        <dbReference type="ARBA" id="ARBA00012438"/>
    </source>
</evidence>
<feature type="repeat" description="TPR" evidence="8">
    <location>
        <begin position="118"/>
        <end position="151"/>
    </location>
</feature>
<keyword evidence="7" id="KW-0902">Two-component regulatory system</keyword>
<dbReference type="Gene3D" id="3.30.565.10">
    <property type="entry name" value="Histidine kinase-like ATPase, C-terminal domain"/>
    <property type="match status" value="1"/>
</dbReference>
<dbReference type="PROSITE" id="PS51257">
    <property type="entry name" value="PROKAR_LIPOPROTEIN"/>
    <property type="match status" value="1"/>
</dbReference>
<dbReference type="PANTHER" id="PTHR42878:SF7">
    <property type="entry name" value="SENSOR HISTIDINE KINASE GLRK"/>
    <property type="match status" value="1"/>
</dbReference>
<dbReference type="PANTHER" id="PTHR42878">
    <property type="entry name" value="TWO-COMPONENT HISTIDINE KINASE"/>
    <property type="match status" value="1"/>
</dbReference>
<evidence type="ECO:0000259" key="11">
    <source>
        <dbReference type="PROSITE" id="PS50109"/>
    </source>
</evidence>
<dbReference type="PRINTS" id="PR00344">
    <property type="entry name" value="BCTRLSENSOR"/>
</dbReference>
<evidence type="ECO:0000256" key="5">
    <source>
        <dbReference type="ARBA" id="ARBA00022777"/>
    </source>
</evidence>
<dbReference type="eggNOG" id="COG0457">
    <property type="taxonomic scope" value="Bacteria"/>
</dbReference>
<keyword evidence="10" id="KW-0812">Transmembrane</keyword>
<evidence type="ECO:0000256" key="10">
    <source>
        <dbReference type="SAM" id="Phobius"/>
    </source>
</evidence>
<dbReference type="Gene3D" id="1.25.40.10">
    <property type="entry name" value="Tetratricopeptide repeat domain"/>
    <property type="match status" value="2"/>
</dbReference>
<evidence type="ECO:0000256" key="8">
    <source>
        <dbReference type="PROSITE-ProRule" id="PRU00339"/>
    </source>
</evidence>
<keyword evidence="3" id="KW-0808">Transferase</keyword>
<dbReference type="InterPro" id="IPR003594">
    <property type="entry name" value="HATPase_dom"/>
</dbReference>
<keyword evidence="10" id="KW-1133">Transmembrane helix</keyword>
<feature type="domain" description="Histidine kinase" evidence="11">
    <location>
        <begin position="499"/>
        <end position="710"/>
    </location>
</feature>
<proteinExistence type="predicted"/>
<evidence type="ECO:0000256" key="1">
    <source>
        <dbReference type="ARBA" id="ARBA00000085"/>
    </source>
</evidence>
<feature type="repeat" description="TPR" evidence="8">
    <location>
        <begin position="236"/>
        <end position="269"/>
    </location>
</feature>
<dbReference type="SUPFAM" id="SSF47384">
    <property type="entry name" value="Homodimeric domain of signal transducing histidine kinase"/>
    <property type="match status" value="1"/>
</dbReference>
<evidence type="ECO:0000256" key="6">
    <source>
        <dbReference type="ARBA" id="ARBA00022840"/>
    </source>
</evidence>
<dbReference type="SUPFAM" id="SSF48452">
    <property type="entry name" value="TPR-like"/>
    <property type="match status" value="2"/>
</dbReference>
<evidence type="ECO:0000256" key="4">
    <source>
        <dbReference type="ARBA" id="ARBA00022741"/>
    </source>
</evidence>
<dbReference type="Pfam" id="PF13374">
    <property type="entry name" value="TPR_10"/>
    <property type="match status" value="1"/>
</dbReference>
<dbReference type="SMART" id="SM00028">
    <property type="entry name" value="TPR"/>
    <property type="match status" value="6"/>
</dbReference>
<evidence type="ECO:0000256" key="3">
    <source>
        <dbReference type="ARBA" id="ARBA00022679"/>
    </source>
</evidence>
<dbReference type="Pfam" id="PF02518">
    <property type="entry name" value="HATPase_c"/>
    <property type="match status" value="1"/>
</dbReference>
<keyword evidence="13" id="KW-1185">Reference proteome</keyword>
<keyword evidence="6" id="KW-0067">ATP-binding</keyword>
<dbReference type="STRING" id="1237149.C900_01655"/>
<dbReference type="GO" id="GO:0007234">
    <property type="term" value="P:osmosensory signaling via phosphorelay pathway"/>
    <property type="evidence" value="ECO:0007669"/>
    <property type="project" value="TreeGrafter"/>
</dbReference>
<evidence type="ECO:0000256" key="7">
    <source>
        <dbReference type="ARBA" id="ARBA00023012"/>
    </source>
</evidence>
<dbReference type="Proteomes" id="UP000011135">
    <property type="component" value="Unassembled WGS sequence"/>
</dbReference>
<feature type="coiled-coil region" evidence="9">
    <location>
        <begin position="351"/>
        <end position="383"/>
    </location>
</feature>
<dbReference type="GO" id="GO:0000155">
    <property type="term" value="F:phosphorelay sensor kinase activity"/>
    <property type="evidence" value="ECO:0007669"/>
    <property type="project" value="InterPro"/>
</dbReference>
<dbReference type="Gene3D" id="1.10.287.130">
    <property type="match status" value="1"/>
</dbReference>
<evidence type="ECO:0000313" key="13">
    <source>
        <dbReference type="Proteomes" id="UP000011135"/>
    </source>
</evidence>
<gene>
    <name evidence="12" type="ORF">C900_01655</name>
</gene>
<evidence type="ECO:0000313" key="12">
    <source>
        <dbReference type="EMBL" id="ELR72373.1"/>
    </source>
</evidence>
<keyword evidence="4" id="KW-0547">Nucleotide-binding</keyword>
<dbReference type="EC" id="2.7.13.3" evidence="2"/>
<feature type="repeat" description="TPR" evidence="8">
    <location>
        <begin position="198"/>
        <end position="231"/>
    </location>
</feature>
<dbReference type="InterPro" id="IPR036097">
    <property type="entry name" value="HisK_dim/P_sf"/>
</dbReference>
<sequence length="710" mass="82008">MRSLYVVMVGFFFCSSIACCQGRDELLLRLEKAPVEDQIEVLHQLVIKTWLNYPDEAISYAHQAYKLSLDIQDRALVAKSLRLIGGVHYYKNNYDSVLHYCTQSLEIAVEIDDAVLINNALNNIGLAYYNLGSYQSALENLLRSLNMKIAVGEIYGRALTMNNIGLVYNKLKDYERAREYFGQGLQVAREYNDPNLMLYSQNNIGTTYLMQGDIDAAKMYFEQSLALDVDNKNWNAVAFSGLGRVYQLKGEYELSRDYFERALNLRQEIGERNGVSEIYYYYGKEAQRRGNYDSAVSLLQESQRIAKEIGSRERMYENYSLFVELYQQQGQLEKSFEYQTRLLQLRDTLFNEGLAHNLSAIQLKIQEEENQKLLRNKEQQLSQNRKFNIFLITIFVLAVSLAGFIFYAYTRNRKLSFMLGERNSEIIAQKEEIEAQKESLVSKNIQLEQAHILITEQNNKLEKYNAQLRDKVDQRTHELEQRNRELKLANLELDNFLYKSSHNIKGPLATLMGVCNVALMDVKDEQSLKYFSLLAETAGGLNDILARLKTISDINSLQLTYKKINLPGLIDNCITQMQNIEGSDRFDITYDIAAHVNLISDPILVDLIFFNMIQNAVKFQDNQSDANFLKITISREQDTTVIHFRDNGIGIDDEDIHDIFQMFSKTALRHQTLGLGLYIVKQCVHRLQGEIMLLNDNDQYTHFRITLPIV</sequence>
<dbReference type="RefSeq" id="WP_009579090.1">
    <property type="nucleotide sequence ID" value="NZ_AMZN01000024.1"/>
</dbReference>
<comment type="catalytic activity">
    <reaction evidence="1">
        <text>ATP + protein L-histidine = ADP + protein N-phospho-L-histidine.</text>
        <dbReference type="EC" id="2.7.13.3"/>
    </reaction>
</comment>
<dbReference type="PROSITE" id="PS50005">
    <property type="entry name" value="TPR"/>
    <property type="match status" value="4"/>
</dbReference>
<dbReference type="InterPro" id="IPR019734">
    <property type="entry name" value="TPR_rpt"/>
</dbReference>
<name>L8JW00_9BACT</name>
<keyword evidence="8" id="KW-0802">TPR repeat</keyword>
<dbReference type="InterPro" id="IPR005467">
    <property type="entry name" value="His_kinase_dom"/>
</dbReference>
<dbReference type="SUPFAM" id="SSF55874">
    <property type="entry name" value="ATPase domain of HSP90 chaperone/DNA topoisomerase II/histidine kinase"/>
    <property type="match status" value="1"/>
</dbReference>
<dbReference type="Pfam" id="PF13424">
    <property type="entry name" value="TPR_12"/>
    <property type="match status" value="2"/>
</dbReference>
<protein>
    <recommendedName>
        <fullName evidence="2">histidine kinase</fullName>
        <ecNumber evidence="2">2.7.13.3</ecNumber>
    </recommendedName>
</protein>
<accession>L8JW00</accession>
<dbReference type="GO" id="GO:0030295">
    <property type="term" value="F:protein kinase activator activity"/>
    <property type="evidence" value="ECO:0007669"/>
    <property type="project" value="TreeGrafter"/>
</dbReference>
<dbReference type="InterPro" id="IPR050351">
    <property type="entry name" value="BphY/WalK/GraS-like"/>
</dbReference>
<dbReference type="OrthoDB" id="9803982at2"/>
<feature type="coiled-coil region" evidence="9">
    <location>
        <begin position="423"/>
        <end position="489"/>
    </location>
</feature>
<feature type="repeat" description="TPR" evidence="8">
    <location>
        <begin position="158"/>
        <end position="191"/>
    </location>
</feature>
<dbReference type="SMART" id="SM00387">
    <property type="entry name" value="HATPase_c"/>
    <property type="match status" value="1"/>
</dbReference>
<evidence type="ECO:0000256" key="9">
    <source>
        <dbReference type="SAM" id="Coils"/>
    </source>
</evidence>
<dbReference type="AlphaFoldDB" id="L8JW00"/>